<dbReference type="InterPro" id="IPR026869">
    <property type="entry name" value="EgtC-like"/>
</dbReference>
<proteinExistence type="predicted"/>
<keyword evidence="5" id="KW-1185">Reference proteome</keyword>
<dbReference type="OrthoDB" id="14446at2759"/>
<dbReference type="Proteomes" id="UP000076874">
    <property type="component" value="Unassembled WGS sequence"/>
</dbReference>
<dbReference type="PROSITE" id="PS51278">
    <property type="entry name" value="GATASE_TYPE_2"/>
    <property type="match status" value="1"/>
</dbReference>
<evidence type="ECO:0000256" key="2">
    <source>
        <dbReference type="SAM" id="MobiDB-lite"/>
    </source>
</evidence>
<dbReference type="Pfam" id="PF13230">
    <property type="entry name" value="GATase_4"/>
    <property type="match status" value="1"/>
</dbReference>
<evidence type="ECO:0000313" key="4">
    <source>
        <dbReference type="EMBL" id="OAA64651.1"/>
    </source>
</evidence>
<feature type="compositionally biased region" description="Gly residues" evidence="2">
    <location>
        <begin position="398"/>
        <end position="407"/>
    </location>
</feature>
<keyword evidence="1 4" id="KW-0315">Glutamine amidotransferase</keyword>
<feature type="compositionally biased region" description="Gly residues" evidence="2">
    <location>
        <begin position="471"/>
        <end position="481"/>
    </location>
</feature>
<accession>A0A167X8A7</accession>
<reference evidence="4 5" key="1">
    <citation type="journal article" date="2016" name="Genome Biol. Evol.">
        <title>Divergent and convergent evolution of fungal pathogenicity.</title>
        <authorList>
            <person name="Shang Y."/>
            <person name="Xiao G."/>
            <person name="Zheng P."/>
            <person name="Cen K."/>
            <person name="Zhan S."/>
            <person name="Wang C."/>
        </authorList>
    </citation>
    <scope>NUCLEOTIDE SEQUENCE [LARGE SCALE GENOMIC DNA]</scope>
    <source>
        <strain evidence="4 5">RCEF 264</strain>
    </source>
</reference>
<comment type="caution">
    <text evidence="4">The sequence shown here is derived from an EMBL/GenBank/DDBJ whole genome shotgun (WGS) entry which is preliminary data.</text>
</comment>
<sequence>MCRFLVYKGSDEILLSKLILDPTHSMLKQSFDARLRMDTRRGQNNADGFGIGFYTDPKLGQTPCLFRSTIPAWNCSNLERIATKTASRLIFAHVRAATDGTLSEDNCHPFSHGSLMWMHNGSLGGWKHIKRRLTERLADNWYHVVRGGTDSEWAFALFLDTLERMGCNPSAQPEHGFGPAVLRKAMLRTIAIINELIDKIPESVIHAENVDTRSLLNFVLSDGHSVICTRYVSSATDQAASLYYSSGSQWEKRLVPGDHKDYQMQRRDKGADVVLVASEPLTFERENWVNVPTNSILTIHGQTVMVHPILDAYSNRGPAHSRSAAFVQTKGFVANEKISLISRTNSPFPSPAAPPEPAEPPRRVHNPTIPFSGTRVARHSDHAAAGRPRIPYGSSNAPGGGSAGGGSSLSASNLAAHFPHHSSTATSQIDGLLNASAPPLVRQQPANSPAQGNIKKKRMSLNELEQTHAGAGAGAGTGGGFADTEPMTPITPAEPPRNNYGDPNKIAQFFPELNTLTS</sequence>
<dbReference type="InterPro" id="IPR029055">
    <property type="entry name" value="Ntn_hydrolases_N"/>
</dbReference>
<dbReference type="SUPFAM" id="SSF56235">
    <property type="entry name" value="N-terminal nucleophile aminohydrolases (Ntn hydrolases)"/>
    <property type="match status" value="1"/>
</dbReference>
<feature type="region of interest" description="Disordered" evidence="2">
    <location>
        <begin position="469"/>
        <end position="505"/>
    </location>
</feature>
<dbReference type="Gene3D" id="3.60.20.10">
    <property type="entry name" value="Glutamine Phosphoribosylpyrophosphate, subunit 1, domain 1"/>
    <property type="match status" value="1"/>
</dbReference>
<protein>
    <submittedName>
        <fullName evidence="4">Glutamine amidotransferase</fullName>
    </submittedName>
</protein>
<dbReference type="PANTHER" id="PTHR43187:SF1">
    <property type="entry name" value="GLUTAMINE AMIDOTRANSFERASE DUG3-RELATED"/>
    <property type="match status" value="1"/>
</dbReference>
<evidence type="ECO:0000259" key="3">
    <source>
        <dbReference type="PROSITE" id="PS51278"/>
    </source>
</evidence>
<feature type="compositionally biased region" description="Pro residues" evidence="2">
    <location>
        <begin position="348"/>
        <end position="358"/>
    </location>
</feature>
<dbReference type="GO" id="GO:0016740">
    <property type="term" value="F:transferase activity"/>
    <property type="evidence" value="ECO:0007669"/>
    <property type="project" value="UniProtKB-KW"/>
</dbReference>
<organism evidence="4 5">
    <name type="scientific">Niveomyces insectorum RCEF 264</name>
    <dbReference type="NCBI Taxonomy" id="1081102"/>
    <lineage>
        <taxon>Eukaryota</taxon>
        <taxon>Fungi</taxon>
        <taxon>Dikarya</taxon>
        <taxon>Ascomycota</taxon>
        <taxon>Pezizomycotina</taxon>
        <taxon>Sordariomycetes</taxon>
        <taxon>Hypocreomycetidae</taxon>
        <taxon>Hypocreales</taxon>
        <taxon>Cordycipitaceae</taxon>
        <taxon>Niveomyces</taxon>
    </lineage>
</organism>
<dbReference type="EMBL" id="AZHD01000004">
    <property type="protein sequence ID" value="OAA64651.1"/>
    <property type="molecule type" value="Genomic_DNA"/>
</dbReference>
<name>A0A167X8A7_9HYPO</name>
<gene>
    <name evidence="4" type="ORF">SPI_03298</name>
</gene>
<dbReference type="CDD" id="cd01908">
    <property type="entry name" value="YafJ"/>
    <property type="match status" value="1"/>
</dbReference>
<evidence type="ECO:0000313" key="5">
    <source>
        <dbReference type="Proteomes" id="UP000076874"/>
    </source>
</evidence>
<dbReference type="GO" id="GO:0061672">
    <property type="term" value="C:glutathione hydrolase complex"/>
    <property type="evidence" value="ECO:0007669"/>
    <property type="project" value="EnsemblFungi"/>
</dbReference>
<keyword evidence="4" id="KW-0808">Transferase</keyword>
<evidence type="ECO:0000256" key="1">
    <source>
        <dbReference type="ARBA" id="ARBA00022962"/>
    </source>
</evidence>
<dbReference type="STRING" id="1081102.A0A167X8A7"/>
<dbReference type="FunFam" id="3.60.20.10:FF:000045">
    <property type="entry name" value="Glutamine amidotransferase DUG3"/>
    <property type="match status" value="1"/>
</dbReference>
<dbReference type="AlphaFoldDB" id="A0A167X8A7"/>
<dbReference type="GO" id="GO:0036374">
    <property type="term" value="F:glutathione hydrolase activity"/>
    <property type="evidence" value="ECO:0007669"/>
    <property type="project" value="EnsemblFungi"/>
</dbReference>
<feature type="region of interest" description="Disordered" evidence="2">
    <location>
        <begin position="343"/>
        <end position="408"/>
    </location>
</feature>
<feature type="domain" description="Glutamine amidotransferase type-2" evidence="3">
    <location>
        <begin position="2"/>
        <end position="265"/>
    </location>
</feature>
<dbReference type="GO" id="GO:0006751">
    <property type="term" value="P:glutathione catabolic process"/>
    <property type="evidence" value="ECO:0007669"/>
    <property type="project" value="EnsemblFungi"/>
</dbReference>
<dbReference type="GO" id="GO:0005737">
    <property type="term" value="C:cytoplasm"/>
    <property type="evidence" value="ECO:0007669"/>
    <property type="project" value="EnsemblFungi"/>
</dbReference>
<dbReference type="PANTHER" id="PTHR43187">
    <property type="entry name" value="GLUTAMINE AMIDOTRANSFERASE DUG3-RELATED"/>
    <property type="match status" value="1"/>
</dbReference>
<dbReference type="InterPro" id="IPR017932">
    <property type="entry name" value="GATase_2_dom"/>
</dbReference>
<dbReference type="InterPro" id="IPR052373">
    <property type="entry name" value="Gamma-glu_amide_hydrolase"/>
</dbReference>